<name>A0ABX0D9B0_9MICC</name>
<sequence length="179" mass="20435">MSSPDLEIEGSEEPSQVWRVGFAPDAWAWTPWTYADDEGLFGGRWDDQQYGSAHQSGRYCFVTHSRSIAALTTHYPFNEHGLAAGDVDAALLKDARDRILTRSIARWLYDLHDEGNVVDGVRFNSRHGDEIRVWAVFERPGDPARSPRIQPSDEPAKVHPDHPELQEAFARFDLHWHED</sequence>
<keyword evidence="2" id="KW-1185">Reference proteome</keyword>
<evidence type="ECO:0000313" key="2">
    <source>
        <dbReference type="Proteomes" id="UP000479226"/>
    </source>
</evidence>
<accession>A0ABX0D9B0</accession>
<dbReference type="RefSeq" id="WP_165181586.1">
    <property type="nucleotide sequence ID" value="NZ_JAAKZI010000011.1"/>
</dbReference>
<proteinExistence type="predicted"/>
<protein>
    <submittedName>
        <fullName evidence="1">RES family NAD+ phosphorylase</fullName>
    </submittedName>
</protein>
<evidence type="ECO:0000313" key="1">
    <source>
        <dbReference type="EMBL" id="NGN83488.1"/>
    </source>
</evidence>
<reference evidence="1 2" key="1">
    <citation type="submission" date="2020-02" db="EMBL/GenBank/DDBJ databases">
        <title>Genome sequence of the type strain DSM 27180 of Arthrobacter silviterrae.</title>
        <authorList>
            <person name="Gao J."/>
            <person name="Sun J."/>
        </authorList>
    </citation>
    <scope>NUCLEOTIDE SEQUENCE [LARGE SCALE GENOMIC DNA]</scope>
    <source>
        <strain evidence="1 2">DSM 27180</strain>
    </source>
</reference>
<gene>
    <name evidence="1" type="ORF">G6N77_08455</name>
</gene>
<dbReference type="Proteomes" id="UP000479226">
    <property type="component" value="Unassembled WGS sequence"/>
</dbReference>
<organism evidence="1 2">
    <name type="scientific">Arthrobacter silviterrae</name>
    <dbReference type="NCBI Taxonomy" id="2026658"/>
    <lineage>
        <taxon>Bacteria</taxon>
        <taxon>Bacillati</taxon>
        <taxon>Actinomycetota</taxon>
        <taxon>Actinomycetes</taxon>
        <taxon>Micrococcales</taxon>
        <taxon>Micrococcaceae</taxon>
        <taxon>Arthrobacter</taxon>
    </lineage>
</organism>
<comment type="caution">
    <text evidence="1">The sequence shown here is derived from an EMBL/GenBank/DDBJ whole genome shotgun (WGS) entry which is preliminary data.</text>
</comment>
<dbReference type="EMBL" id="JAAKZI010000011">
    <property type="protein sequence ID" value="NGN83488.1"/>
    <property type="molecule type" value="Genomic_DNA"/>
</dbReference>